<feature type="transmembrane region" description="Helical" evidence="1">
    <location>
        <begin position="86"/>
        <end position="109"/>
    </location>
</feature>
<proteinExistence type="predicted"/>
<keyword evidence="3" id="KW-1185">Reference proteome</keyword>
<comment type="caution">
    <text evidence="2">The sequence shown here is derived from an EMBL/GenBank/DDBJ whole genome shotgun (WGS) entry which is preliminary data.</text>
</comment>
<reference evidence="2 3" key="1">
    <citation type="submission" date="2018-09" db="EMBL/GenBank/DDBJ databases">
        <authorList>
            <person name="Zhu H."/>
        </authorList>
    </citation>
    <scope>NUCLEOTIDE SEQUENCE [LARGE SCALE GENOMIC DNA]</scope>
    <source>
        <strain evidence="2 3">K2S05-167</strain>
    </source>
</reference>
<organism evidence="2 3">
    <name type="scientific">Deinococcus cavernae</name>
    <dbReference type="NCBI Taxonomy" id="2320857"/>
    <lineage>
        <taxon>Bacteria</taxon>
        <taxon>Thermotogati</taxon>
        <taxon>Deinococcota</taxon>
        <taxon>Deinococci</taxon>
        <taxon>Deinococcales</taxon>
        <taxon>Deinococcaceae</taxon>
        <taxon>Deinococcus</taxon>
    </lineage>
</organism>
<feature type="transmembrane region" description="Helical" evidence="1">
    <location>
        <begin position="124"/>
        <end position="142"/>
    </location>
</feature>
<keyword evidence="1" id="KW-1133">Transmembrane helix</keyword>
<evidence type="ECO:0000313" key="2">
    <source>
        <dbReference type="EMBL" id="RJF72927.1"/>
    </source>
</evidence>
<evidence type="ECO:0000256" key="1">
    <source>
        <dbReference type="SAM" id="Phobius"/>
    </source>
</evidence>
<accession>A0A418VA40</accession>
<keyword evidence="1" id="KW-0812">Transmembrane</keyword>
<keyword evidence="1" id="KW-0472">Membrane</keyword>
<dbReference type="EMBL" id="QYUJ01000014">
    <property type="protein sequence ID" value="RJF72927.1"/>
    <property type="molecule type" value="Genomic_DNA"/>
</dbReference>
<dbReference type="AlphaFoldDB" id="A0A418VA40"/>
<evidence type="ECO:0000313" key="3">
    <source>
        <dbReference type="Proteomes" id="UP000286287"/>
    </source>
</evidence>
<sequence>MGQVMSGSSRSFALPWARKRAVYQGQAGHIDADSFELLNVTGPTPPLFEVIPGVPAESMVVDAQGRVKPRRFGPGPQGVGERLIHLVFGVLLGNPLVVGLTLLALYGVFRSVAAILELETPHDGVWFTAGVFVAALLARWAYRQYLLGGMERFVQAARTTPELTLQLGLTRQPAQQAYRLEVRRTDHPLKVEKILERHGEVWVTFRDLSAEERAEIACAIGQHKLKEHL</sequence>
<gene>
    <name evidence="2" type="ORF">D3875_16645</name>
</gene>
<protein>
    <submittedName>
        <fullName evidence="2">Uncharacterized protein</fullName>
    </submittedName>
</protein>
<dbReference type="Proteomes" id="UP000286287">
    <property type="component" value="Unassembled WGS sequence"/>
</dbReference>
<name>A0A418VA40_9DEIO</name>